<dbReference type="RefSeq" id="WP_055332023.1">
    <property type="nucleotide sequence ID" value="NZ_BDJI01000002.1"/>
</dbReference>
<dbReference type="FunFam" id="1.10.260.40:FF:000002">
    <property type="entry name" value="HTH-type transcriptional repressor PurR"/>
    <property type="match status" value="1"/>
</dbReference>
<dbReference type="Pfam" id="PF00356">
    <property type="entry name" value="LacI"/>
    <property type="match status" value="1"/>
</dbReference>
<evidence type="ECO:0000259" key="5">
    <source>
        <dbReference type="PROSITE" id="PS50943"/>
    </source>
</evidence>
<feature type="domain" description="HTH cro/C1-type" evidence="5">
    <location>
        <begin position="2"/>
        <end position="51"/>
    </location>
</feature>
<reference evidence="7" key="1">
    <citation type="submission" date="2015-01" db="EMBL/GenBank/DDBJ databases">
        <authorList>
            <person name="Aslett A.Martin."/>
            <person name="De Silva Nishadi"/>
        </authorList>
    </citation>
    <scope>NUCLEOTIDE SEQUENCE [LARGE SCALE GENOMIC DNA]</scope>
    <source>
        <strain evidence="7">UMC4404</strain>
    </source>
</reference>
<dbReference type="InterPro" id="IPR028082">
    <property type="entry name" value="Peripla_BP_I"/>
</dbReference>
<dbReference type="PANTHER" id="PTHR30146:SF109">
    <property type="entry name" value="HTH-TYPE TRANSCRIPTIONAL REGULATOR GALS"/>
    <property type="match status" value="1"/>
</dbReference>
<evidence type="ECO:0000313" key="7">
    <source>
        <dbReference type="Proteomes" id="UP000049685"/>
    </source>
</evidence>
<evidence type="ECO:0000256" key="1">
    <source>
        <dbReference type="ARBA" id="ARBA00023015"/>
    </source>
</evidence>
<evidence type="ECO:0000259" key="4">
    <source>
        <dbReference type="PROSITE" id="PS50932"/>
    </source>
</evidence>
<dbReference type="PANTHER" id="PTHR30146">
    <property type="entry name" value="LACI-RELATED TRANSCRIPTIONAL REPRESSOR"/>
    <property type="match status" value="1"/>
</dbReference>
<dbReference type="InterPro" id="IPR010982">
    <property type="entry name" value="Lambda_DNA-bd_dom_sf"/>
</dbReference>
<dbReference type="Gene3D" id="3.40.50.2300">
    <property type="match status" value="2"/>
</dbReference>
<dbReference type="PROSITE" id="PS50932">
    <property type="entry name" value="HTH_LACI_2"/>
    <property type="match status" value="1"/>
</dbReference>
<dbReference type="CDD" id="cd01392">
    <property type="entry name" value="HTH_LacI"/>
    <property type="match status" value="1"/>
</dbReference>
<dbReference type="SUPFAM" id="SSF47413">
    <property type="entry name" value="lambda repressor-like DNA-binding domains"/>
    <property type="match status" value="1"/>
</dbReference>
<dbReference type="CDD" id="cd06294">
    <property type="entry name" value="PBP1_MalR-like"/>
    <property type="match status" value="1"/>
</dbReference>
<dbReference type="GO" id="GO:0000976">
    <property type="term" value="F:transcription cis-regulatory region binding"/>
    <property type="evidence" value="ECO:0007669"/>
    <property type="project" value="TreeGrafter"/>
</dbReference>
<dbReference type="AlphaFoldDB" id="A0A9P1KZ06"/>
<dbReference type="InterPro" id="IPR046335">
    <property type="entry name" value="LacI/GalR-like_sensor"/>
</dbReference>
<dbReference type="EMBL" id="CDNY01000003">
    <property type="protein sequence ID" value="CEO32801.1"/>
    <property type="molecule type" value="Genomic_DNA"/>
</dbReference>
<comment type="caution">
    <text evidence="6">The sequence shown here is derived from an EMBL/GenBank/DDBJ whole genome shotgun (WGS) entry which is preliminary data.</text>
</comment>
<keyword evidence="2" id="KW-0238">DNA-binding</keyword>
<evidence type="ECO:0000313" key="6">
    <source>
        <dbReference type="EMBL" id="CEO32801.1"/>
    </source>
</evidence>
<dbReference type="PRINTS" id="PR00036">
    <property type="entry name" value="HTHLACI"/>
</dbReference>
<dbReference type="Proteomes" id="UP000049685">
    <property type="component" value="Unassembled WGS sequence"/>
</dbReference>
<proteinExistence type="predicted"/>
<gene>
    <name evidence="6" type="primary">malR1</name>
    <name evidence="6" type="ORF">UMC4404_07811</name>
</gene>
<evidence type="ECO:0000256" key="2">
    <source>
        <dbReference type="ARBA" id="ARBA00023125"/>
    </source>
</evidence>
<dbReference type="Gene3D" id="1.10.260.40">
    <property type="entry name" value="lambda repressor-like DNA-binding domains"/>
    <property type="match status" value="1"/>
</dbReference>
<accession>A0A9P1KZ06</accession>
<organism evidence="6 7">
    <name type="scientific">Paraclostridium sordellii</name>
    <name type="common">Clostridium sordellii</name>
    <dbReference type="NCBI Taxonomy" id="1505"/>
    <lineage>
        <taxon>Bacteria</taxon>
        <taxon>Bacillati</taxon>
        <taxon>Bacillota</taxon>
        <taxon>Clostridia</taxon>
        <taxon>Peptostreptococcales</taxon>
        <taxon>Peptostreptococcaceae</taxon>
        <taxon>Paraclostridium</taxon>
    </lineage>
</organism>
<dbReference type="PROSITE" id="PS50943">
    <property type="entry name" value="HTH_CROC1"/>
    <property type="match status" value="1"/>
</dbReference>
<dbReference type="InterPro" id="IPR000843">
    <property type="entry name" value="HTH_LacI"/>
</dbReference>
<sequence length="333" mass="37741">MKVTIKDVAKEAGVATSTVSRVLSNNSKISDETKEKVHKAIKKLNYKPSAIARSLANNKTRILGVILPNEAQEFLDNSFFLNAMKGISIYAQSKGYYITYVFTKENKKELDSIIDIIDAKLIDGIILLRSEENDKSINYLKKINFPFSVIGRPEHSNDILWVDNDNFQATYNVVNKLVQRGHRNIGFIGAIENLNMSKDRLKGYTMALEINGINLNENLIIHGTDFTEEEGYICMEKLFINNDLSAIITTDDLLAFGVRKLLNEKNIKNISLVGFNDTKLDKYQNPPLASVNINADELGYYATKLLIDKLENNSTINNHYIVKTEFIERESFI</sequence>
<dbReference type="GO" id="GO:0003700">
    <property type="term" value="F:DNA-binding transcription factor activity"/>
    <property type="evidence" value="ECO:0007669"/>
    <property type="project" value="TreeGrafter"/>
</dbReference>
<keyword evidence="1" id="KW-0805">Transcription regulation</keyword>
<dbReference type="SMART" id="SM00354">
    <property type="entry name" value="HTH_LACI"/>
    <property type="match status" value="1"/>
</dbReference>
<dbReference type="SUPFAM" id="SSF53822">
    <property type="entry name" value="Periplasmic binding protein-like I"/>
    <property type="match status" value="1"/>
</dbReference>
<protein>
    <submittedName>
        <fullName evidence="6">HTH-type transcriptional regulator MalR</fullName>
    </submittedName>
</protein>
<dbReference type="Pfam" id="PF13377">
    <property type="entry name" value="Peripla_BP_3"/>
    <property type="match status" value="1"/>
</dbReference>
<keyword evidence="3" id="KW-0804">Transcription</keyword>
<name>A0A9P1KZ06_PARSO</name>
<feature type="domain" description="HTH lacI-type" evidence="4">
    <location>
        <begin position="3"/>
        <end position="57"/>
    </location>
</feature>
<dbReference type="InterPro" id="IPR001387">
    <property type="entry name" value="Cro/C1-type_HTH"/>
</dbReference>
<evidence type="ECO:0000256" key="3">
    <source>
        <dbReference type="ARBA" id="ARBA00023163"/>
    </source>
</evidence>